<comment type="similarity">
    <text evidence="2">Belongs to the polycystin family.</text>
</comment>
<dbReference type="Gene3D" id="2.60.60.20">
    <property type="entry name" value="PLAT/LH2 domain"/>
    <property type="match status" value="1"/>
</dbReference>
<dbReference type="EMBL" id="JARQWQ010000021">
    <property type="protein sequence ID" value="KAK2564941.1"/>
    <property type="molecule type" value="Genomic_DNA"/>
</dbReference>
<feature type="transmembrane region" description="Helical" evidence="10">
    <location>
        <begin position="2011"/>
        <end position="2034"/>
    </location>
</feature>
<dbReference type="Gene3D" id="2.60.220.50">
    <property type="match status" value="1"/>
</dbReference>
<dbReference type="GO" id="GO:0050982">
    <property type="term" value="P:detection of mechanical stimulus"/>
    <property type="evidence" value="ECO:0007669"/>
    <property type="project" value="TreeGrafter"/>
</dbReference>
<dbReference type="Pfam" id="PF08016">
    <property type="entry name" value="PKD_channel"/>
    <property type="match status" value="1"/>
</dbReference>
<feature type="transmembrane region" description="Helical" evidence="10">
    <location>
        <begin position="1559"/>
        <end position="1578"/>
    </location>
</feature>
<feature type="region of interest" description="Disordered" evidence="9">
    <location>
        <begin position="1112"/>
        <end position="1138"/>
    </location>
</feature>
<dbReference type="InterPro" id="IPR046338">
    <property type="entry name" value="GAIN_dom_sf"/>
</dbReference>
<dbReference type="Gene3D" id="2.60.120.200">
    <property type="match status" value="1"/>
</dbReference>
<dbReference type="PROSITE" id="PS50221">
    <property type="entry name" value="GAIN_B"/>
    <property type="match status" value="1"/>
</dbReference>
<dbReference type="SUPFAM" id="SSF49723">
    <property type="entry name" value="Lipase/lipooxygenase domain (PLAT/LH2 domain)"/>
    <property type="match status" value="1"/>
</dbReference>
<dbReference type="Pfam" id="PF01477">
    <property type="entry name" value="PLAT"/>
    <property type="match status" value="1"/>
</dbReference>
<dbReference type="SUPFAM" id="SSF49899">
    <property type="entry name" value="Concanavalin A-like lectins/glucanases"/>
    <property type="match status" value="1"/>
</dbReference>
<dbReference type="PROSITE" id="PS51111">
    <property type="entry name" value="REJ"/>
    <property type="match status" value="1"/>
</dbReference>
<feature type="domain" description="PLAT" evidence="12">
    <location>
        <begin position="1270"/>
        <end position="1391"/>
    </location>
</feature>
<feature type="transmembrane region" description="Helical" evidence="10">
    <location>
        <begin position="1516"/>
        <end position="1539"/>
    </location>
</feature>
<name>A0AAD9QPB4_ACRCE</name>
<evidence type="ECO:0000256" key="3">
    <source>
        <dbReference type="ARBA" id="ARBA00022692"/>
    </source>
</evidence>
<dbReference type="PROSITE" id="PS50095">
    <property type="entry name" value="PLAT"/>
    <property type="match status" value="1"/>
</dbReference>
<feature type="transmembrane region" description="Helical" evidence="10">
    <location>
        <begin position="1676"/>
        <end position="1694"/>
    </location>
</feature>
<evidence type="ECO:0000256" key="11">
    <source>
        <dbReference type="SAM" id="SignalP"/>
    </source>
</evidence>
<feature type="transmembrane region" description="Helical" evidence="10">
    <location>
        <begin position="1435"/>
        <end position="1455"/>
    </location>
</feature>
<dbReference type="Pfam" id="PF20519">
    <property type="entry name" value="Polycystin_dom"/>
    <property type="match status" value="1"/>
</dbReference>
<reference evidence="15" key="1">
    <citation type="journal article" date="2023" name="G3 (Bethesda)">
        <title>Whole genome assembly and annotation of the endangered Caribbean coral Acropora cervicornis.</title>
        <authorList>
            <person name="Selwyn J.D."/>
            <person name="Vollmer S.V."/>
        </authorList>
    </citation>
    <scope>NUCLEOTIDE SEQUENCE</scope>
    <source>
        <strain evidence="15">K2</strain>
    </source>
</reference>
<protein>
    <submittedName>
        <fullName evidence="15">Polycystic kidney disease protein 1-like 2</fullName>
    </submittedName>
</protein>
<accession>A0AAD9QPB4</accession>
<dbReference type="Pfam" id="PF02010">
    <property type="entry name" value="REJ"/>
    <property type="match status" value="1"/>
</dbReference>
<feature type="transmembrane region" description="Helical" evidence="10">
    <location>
        <begin position="1627"/>
        <end position="1649"/>
    </location>
</feature>
<feature type="transmembrane region" description="Helical" evidence="10">
    <location>
        <begin position="1225"/>
        <end position="1245"/>
    </location>
</feature>
<dbReference type="InterPro" id="IPR014010">
    <property type="entry name" value="REJ_dom"/>
</dbReference>
<evidence type="ECO:0000256" key="6">
    <source>
        <dbReference type="ARBA" id="ARBA00023136"/>
    </source>
</evidence>
<feature type="chain" id="PRO_5041922375" evidence="11">
    <location>
        <begin position="19"/>
        <end position="2299"/>
    </location>
</feature>
<dbReference type="SMART" id="SM00303">
    <property type="entry name" value="GPS"/>
    <property type="match status" value="1"/>
</dbReference>
<dbReference type="InterPro" id="IPR046791">
    <property type="entry name" value="Polycystin_dom"/>
</dbReference>
<evidence type="ECO:0000256" key="9">
    <source>
        <dbReference type="SAM" id="MobiDB-lite"/>
    </source>
</evidence>
<evidence type="ECO:0000256" key="5">
    <source>
        <dbReference type="ARBA" id="ARBA00022989"/>
    </source>
</evidence>
<evidence type="ECO:0000256" key="7">
    <source>
        <dbReference type="ARBA" id="ARBA00023157"/>
    </source>
</evidence>
<keyword evidence="3 10" id="KW-0812">Transmembrane</keyword>
<dbReference type="InterPro" id="IPR051223">
    <property type="entry name" value="Polycystin"/>
</dbReference>
<gene>
    <name evidence="15" type="ORF">P5673_011650</name>
</gene>
<feature type="transmembrane region" description="Helical" evidence="10">
    <location>
        <begin position="1884"/>
        <end position="1901"/>
    </location>
</feature>
<feature type="domain" description="REJ" evidence="14">
    <location>
        <begin position="362"/>
        <end position="939"/>
    </location>
</feature>
<keyword evidence="5 10" id="KW-1133">Transmembrane helix</keyword>
<dbReference type="InterPro" id="IPR057244">
    <property type="entry name" value="GAIN_B"/>
</dbReference>
<keyword evidence="16" id="KW-1185">Reference proteome</keyword>
<comment type="caution">
    <text evidence="15">The sequence shown here is derived from an EMBL/GenBank/DDBJ whole genome shotgun (WGS) entry which is preliminary data.</text>
</comment>
<dbReference type="InterPro" id="IPR036392">
    <property type="entry name" value="PLAT/LH2_dom_sf"/>
</dbReference>
<evidence type="ECO:0000313" key="16">
    <source>
        <dbReference type="Proteomes" id="UP001249851"/>
    </source>
</evidence>
<evidence type="ECO:0000259" key="13">
    <source>
        <dbReference type="PROSITE" id="PS50221"/>
    </source>
</evidence>
<organism evidence="15 16">
    <name type="scientific">Acropora cervicornis</name>
    <name type="common">Staghorn coral</name>
    <dbReference type="NCBI Taxonomy" id="6130"/>
    <lineage>
        <taxon>Eukaryota</taxon>
        <taxon>Metazoa</taxon>
        <taxon>Cnidaria</taxon>
        <taxon>Anthozoa</taxon>
        <taxon>Hexacorallia</taxon>
        <taxon>Scleractinia</taxon>
        <taxon>Astrocoeniina</taxon>
        <taxon>Acroporidae</taxon>
        <taxon>Acropora</taxon>
    </lineage>
</organism>
<evidence type="ECO:0000259" key="12">
    <source>
        <dbReference type="PROSITE" id="PS50095"/>
    </source>
</evidence>
<feature type="transmembrane region" description="Helical" evidence="10">
    <location>
        <begin position="2076"/>
        <end position="2094"/>
    </location>
</feature>
<dbReference type="Pfam" id="PF13385">
    <property type="entry name" value="Laminin_G_3"/>
    <property type="match status" value="1"/>
</dbReference>
<keyword evidence="6 10" id="KW-0472">Membrane</keyword>
<dbReference type="PANTHER" id="PTHR10877:SF150">
    <property type="entry name" value="REJ DOMAIN-CONTAINING PROTEIN"/>
    <property type="match status" value="1"/>
</dbReference>
<dbReference type="SMART" id="SM00308">
    <property type="entry name" value="LH2"/>
    <property type="match status" value="1"/>
</dbReference>
<dbReference type="PANTHER" id="PTHR10877">
    <property type="entry name" value="POLYCYSTIN FAMILY MEMBER"/>
    <property type="match status" value="1"/>
</dbReference>
<keyword evidence="7" id="KW-1015">Disulfide bond</keyword>
<dbReference type="InterPro" id="IPR000203">
    <property type="entry name" value="GPS"/>
</dbReference>
<dbReference type="InterPro" id="IPR013122">
    <property type="entry name" value="PKD1_2_channel"/>
</dbReference>
<evidence type="ECO:0000256" key="4">
    <source>
        <dbReference type="ARBA" id="ARBA00022729"/>
    </source>
</evidence>
<comment type="subcellular location">
    <subcellularLocation>
        <location evidence="1">Membrane</location>
        <topology evidence="1">Multi-pass membrane protein</topology>
    </subcellularLocation>
</comment>
<feature type="transmembrane region" description="Helical" evidence="10">
    <location>
        <begin position="1974"/>
        <end position="1991"/>
    </location>
</feature>
<evidence type="ECO:0000256" key="8">
    <source>
        <dbReference type="PROSITE-ProRule" id="PRU00152"/>
    </source>
</evidence>
<dbReference type="Pfam" id="PF01825">
    <property type="entry name" value="GPS"/>
    <property type="match status" value="1"/>
</dbReference>
<evidence type="ECO:0000256" key="2">
    <source>
        <dbReference type="ARBA" id="ARBA00007200"/>
    </source>
</evidence>
<evidence type="ECO:0000313" key="15">
    <source>
        <dbReference type="EMBL" id="KAK2564941.1"/>
    </source>
</evidence>
<keyword evidence="4 11" id="KW-0732">Signal</keyword>
<evidence type="ECO:0000259" key="14">
    <source>
        <dbReference type="PROSITE" id="PS51111"/>
    </source>
</evidence>
<reference evidence="15" key="2">
    <citation type="journal article" date="2023" name="Science">
        <title>Genomic signatures of disease resistance in endangered staghorn corals.</title>
        <authorList>
            <person name="Vollmer S.V."/>
            <person name="Selwyn J.D."/>
            <person name="Despard B.A."/>
            <person name="Roesel C.L."/>
        </authorList>
    </citation>
    <scope>NUCLEOTIDE SEQUENCE</scope>
    <source>
        <strain evidence="15">K2</strain>
    </source>
</reference>
<comment type="caution">
    <text evidence="8">Lacks conserved residue(s) required for the propagation of feature annotation.</text>
</comment>
<feature type="domain" description="GAIN-B" evidence="13">
    <location>
        <begin position="1080"/>
        <end position="1208"/>
    </location>
</feature>
<dbReference type="InterPro" id="IPR013320">
    <property type="entry name" value="ConA-like_dom_sf"/>
</dbReference>
<feature type="transmembrane region" description="Helical" evidence="10">
    <location>
        <begin position="1922"/>
        <end position="1940"/>
    </location>
</feature>
<sequence length="2299" mass="258676">MLQFLFLLLELLCASGQGKESRCFRPPDPALPEPSGFYPLTSATAANDSSLYKNPPGVIKNAYPVLGVCGETGGSYNFTGSRSHPSYIKLPKSEFLDTRYSITIVAWVYPEGNDGEVVSYWQKSNYGVGIFLNNLRPAFHLNSRDKKTKNIFTSKTKLQPNSWNHVAGSYDHYSGNLTIYVNGNLEFFDGSILELQTEYDLWLGYLFKGRLTHILIFNISFSKDEIDKSSSVVEQDLSSSQALATTLNPAPTNAAGNGDELPLNRTYHTFTIRPTTISGISSVNPPLSHATLSRMSTSWLPEFSTSSSHYPVPFGSTNFARVTASFHFPYGSSDFPKLTASTSLPSSSASKEGKFCRRKPELVAIIDGGVDVVRGLDEHFVLNASLSYDPDVGPGNHTGISFTWHWGTIKGNSSNNKVFFVTLKYTSVDYKEKQHGKNIIVNRTKLNVNKTYVAKLVVAKDYRNASVFQIIRVVKGSPPQVSQRCLINCKPKISPSAKLSVVSHCQGKACVNIHSYEWRIYEQTYDKSNDIKWRKREDFQQIASTPLNSSAVVIKENSLVGGKKYRLGLYVQTGDDISGNSVYEIVTASPPTGGECSISPSNGVSLMTNFKLSCNSWISEDTPLTYKFQYQLENGLYSVIYYGQNNSVISWLPAGNKSDNNTVKFDVSVTDRYGVSAPSVHLVVQVKPSGLSTPKNFTSFLTAQDSLFNRLIRNDDLNKATQLANTLLEAIAKDSPLSLAEKTKINEFIIENIVSLNVESIPELLQVSSVIGSAIQDTDAVSVKSLDLSVSSINKLSSLLWDNAKMKDVSTVPLIIQSAENLGSCLNSALKAGGNVASKTYGSGPQQQGQNLVKSSMEIMDVTGNAVLALKVPDEEPTSINTRDLTMTLGRFAPAKVAGLIVSGADGKLVLPSDDEVLQSITHGTRFVDAQMLSIPFNPFTWDATRNRVDSDIISLDLKDHARKLIEVSNLTKDVVISMPLKPQRVSLEIPQYFTGKDNLRFHQINVEYENTLIILQIKPEEKSTTLSVYLGFRKRPTIEVHDINATISMEETCIWTTVRDSIRARRQCFSNGREVVPIKALAMQPGRYFLGVQNYNSSSSSHIRRKKRSCFGNGRQKRSCVEVKDPPPTPPRSKNMSVVTNYDPNVDKNYTLRVALGSCVYWSEREEKWTTAGCRVLSATLNGFINCACNHLTSFGGSLIVKPNPIDFDRVVVEFMLLHDTGNIAVIVIVSMIFLLYLIVFVVARKADKRDQKNNCAPVELPSGSNNLNEYEIFITTGVWGGSGTTANVAMEIYGADESTGIIQLGGAGQEPENTIFARGNTDIFVIKVDKQLGDIQSVRIGHDNSGNSPSWLLEEIVIVDKQTNHSWMFTVSEWLALERGDGRTERLLRLTSYQEDFNTEVLKRWWKGLIENHIWVSVIMKARRNRFTRVQRASCCLSVLLTAMLANAMFYRLDGKSELVIQIGPLKFSWKQVIIGIESALIVAPINISIAFLFRKGAECDAIWRCKPKGLTYLAWFLWLCACAVSATFTTFYSLVWGSGISEQWLSSMFISFVQDLAVTEPVKVFFTAVLLAAIVRRKRFKPRGYAALKQTKLNSPNGRLWKLNLAQVEEMRRQQARKQNISRFYVELFVYLIFVFLLLVVCYGNRNNHRYMMAKSIKDGIPAFEKVSNDTKFWNWLVNVFLPGVFAGKWYNNQKENHMMYIGDKRSVLVGMPRARQLRVESKPCELLDYMKHFPECYGELSRASESTSPFNRPGWKPVDNSTKSDELFRLCPKPWRYQKPEENDGVPKWGQFSFYPWGGFVADLGYENATGFGIIKQLQKDSWLDRQTRVVILEFATFNPSTSLLFIGTFFFETEISGYKSPITRSAVISLDSTETASQHFYLVCVFLFMIFVFLYTGRECYRLNKRRSRYFKSFWSWVEIFQVIFSVLAVVIYIVRSKSAVTTIQKLKQNIYANVNFQDVVIFLEVENAVLGILTFIVTAKLLRLIRFNKHVIVFSRTVRTSARFLTSYSVIFFIGSIAFLHFGVLVFGPGSAHYSSVLRATYFQLELTLGRVKARSINELADANETFGRIFSSLLLLSLTVFGMNFFISMMNDALMKAKAANYENELFDLVDESKSMAENPKHVELFNVVSKTMSQVKTEQKVDKDHLNKSNGNCEEKQDKRTLVDFDFISAAISASRRQNVETLERESEVIARSTRRRSLFEMVSYAIGRLTIAQGGIKNKERRKPFSKKQKVRFAEELIKSHLKNLKRHKRLLFKGFDDILLGHDEEEKKFLLLCYEMVCFSASTNAKHIE</sequence>
<dbReference type="InterPro" id="IPR001024">
    <property type="entry name" value="PLAT/LH2_dom"/>
</dbReference>
<evidence type="ECO:0000256" key="1">
    <source>
        <dbReference type="ARBA" id="ARBA00004141"/>
    </source>
</evidence>
<dbReference type="GO" id="GO:0016020">
    <property type="term" value="C:membrane"/>
    <property type="evidence" value="ECO:0007669"/>
    <property type="project" value="UniProtKB-SubCell"/>
</dbReference>
<proteinExistence type="inferred from homology"/>
<dbReference type="InterPro" id="IPR002859">
    <property type="entry name" value="PKD/REJ-like"/>
</dbReference>
<feature type="signal peptide" evidence="11">
    <location>
        <begin position="1"/>
        <end position="18"/>
    </location>
</feature>
<dbReference type="Proteomes" id="UP001249851">
    <property type="component" value="Unassembled WGS sequence"/>
</dbReference>
<feature type="transmembrane region" description="Helical" evidence="10">
    <location>
        <begin position="1834"/>
        <end position="1856"/>
    </location>
</feature>
<feature type="transmembrane region" description="Helical" evidence="10">
    <location>
        <begin position="1475"/>
        <end position="1496"/>
    </location>
</feature>
<evidence type="ECO:0000256" key="10">
    <source>
        <dbReference type="SAM" id="Phobius"/>
    </source>
</evidence>
<dbReference type="GO" id="GO:0005262">
    <property type="term" value="F:calcium channel activity"/>
    <property type="evidence" value="ECO:0007669"/>
    <property type="project" value="TreeGrafter"/>
</dbReference>